<keyword evidence="2" id="KW-1185">Reference proteome</keyword>
<dbReference type="RefSeq" id="WP_013923437.1">
    <property type="nucleotide sequence ID" value="NZ_CP076680.1"/>
</dbReference>
<dbReference type="KEGG" id="fsr:KQR59_03195"/>
<dbReference type="EMBL" id="CP076680">
    <property type="protein sequence ID" value="QWU99898.1"/>
    <property type="molecule type" value="Genomic_DNA"/>
</dbReference>
<dbReference type="Proteomes" id="UP000683421">
    <property type="component" value="Chromosome"/>
</dbReference>
<sequence>MKMFKKIFGKINVPLIIFLVLVGGLLFVANMKNQPVKEAKEKVNNAVDNVSKSLNSAAKSNSSPIES</sequence>
<proteinExistence type="predicted"/>
<protein>
    <submittedName>
        <fullName evidence="1">Uncharacterized protein</fullName>
    </submittedName>
</protein>
<reference evidence="1 2" key="1">
    <citation type="submission" date="2021-06" db="EMBL/GenBank/DDBJ databases">
        <title>Ulceroglandular infection and bacteremia caused by Francisella salimarina in an immunocompromised patient, France.</title>
        <authorList>
            <person name="Hennebique A."/>
            <person name="Caspar Y."/>
            <person name="Maurin M."/>
            <person name="Boisset S."/>
            <person name="Pelloux I."/>
            <person name="Gallego-Hernanz M.P."/>
            <person name="Burucoa C."/>
            <person name="Cazenave-Roblot F."/>
            <person name="Plouzeau C."/>
            <person name="Rammaert B."/>
        </authorList>
    </citation>
    <scope>NUCLEOTIDE SEQUENCE [LARGE SCALE GENOMIC DNA]</scope>
    <source>
        <strain evidence="1 2">CHUGA-F75</strain>
    </source>
</reference>
<gene>
    <name evidence="1" type="ORF">KQR59_03195</name>
</gene>
<evidence type="ECO:0000313" key="1">
    <source>
        <dbReference type="EMBL" id="QWU99898.1"/>
    </source>
</evidence>
<name>A0AAJ4TLH0_9GAMM</name>
<dbReference type="AlphaFoldDB" id="A0AAJ4TLH0"/>
<accession>A0AAJ4TLH0</accession>
<organism evidence="1 2">
    <name type="scientific">Francisella salimarina</name>
    <dbReference type="NCBI Taxonomy" id="2599927"/>
    <lineage>
        <taxon>Bacteria</taxon>
        <taxon>Pseudomonadati</taxon>
        <taxon>Pseudomonadota</taxon>
        <taxon>Gammaproteobacteria</taxon>
        <taxon>Thiotrichales</taxon>
        <taxon>Francisellaceae</taxon>
        <taxon>Francisella</taxon>
    </lineage>
</organism>
<evidence type="ECO:0000313" key="2">
    <source>
        <dbReference type="Proteomes" id="UP000683421"/>
    </source>
</evidence>